<protein>
    <submittedName>
        <fullName evidence="2">Uncharacterized protein</fullName>
    </submittedName>
</protein>
<dbReference type="VEuPathDB" id="FungiDB:SPRG_00325"/>
<gene>
    <name evidence="2" type="ORF">SPRG_00325</name>
</gene>
<evidence type="ECO:0000313" key="3">
    <source>
        <dbReference type="Proteomes" id="UP000030745"/>
    </source>
</evidence>
<proteinExistence type="predicted"/>
<keyword evidence="3" id="KW-1185">Reference proteome</keyword>
<sequence length="138" mass="14962">MGPPILQGHAPTRRHPGRRCSSSTAWAPEHEDATPYPAPHIVESADEPSSVSPASIVSLLHAAYTRPMEHLGVLCVLSLCVVGFVVSTKSQLASPIAPDPIADLRDHSVLSLLVHEVQSLRTEVLHLRSLLLELRHQP</sequence>
<dbReference type="RefSeq" id="XP_012193815.1">
    <property type="nucleotide sequence ID" value="XM_012338425.1"/>
</dbReference>
<dbReference type="Proteomes" id="UP000030745">
    <property type="component" value="Unassembled WGS sequence"/>
</dbReference>
<dbReference type="AlphaFoldDB" id="A0A067CY86"/>
<evidence type="ECO:0000256" key="1">
    <source>
        <dbReference type="SAM" id="MobiDB-lite"/>
    </source>
</evidence>
<evidence type="ECO:0000313" key="2">
    <source>
        <dbReference type="EMBL" id="KDO35478.1"/>
    </source>
</evidence>
<dbReference type="OMA" id="HEDATPY"/>
<dbReference type="KEGG" id="spar:SPRG_00325"/>
<organism evidence="2 3">
    <name type="scientific">Saprolegnia parasitica (strain CBS 223.65)</name>
    <dbReference type="NCBI Taxonomy" id="695850"/>
    <lineage>
        <taxon>Eukaryota</taxon>
        <taxon>Sar</taxon>
        <taxon>Stramenopiles</taxon>
        <taxon>Oomycota</taxon>
        <taxon>Saprolegniomycetes</taxon>
        <taxon>Saprolegniales</taxon>
        <taxon>Saprolegniaceae</taxon>
        <taxon>Saprolegnia</taxon>
    </lineage>
</organism>
<feature type="region of interest" description="Disordered" evidence="1">
    <location>
        <begin position="1"/>
        <end position="47"/>
    </location>
</feature>
<accession>A0A067CY86</accession>
<name>A0A067CY86_SAPPC</name>
<reference evidence="2 3" key="1">
    <citation type="journal article" date="2013" name="PLoS Genet.">
        <title>Distinctive expansion of potential virulence genes in the genome of the oomycete fish pathogen Saprolegnia parasitica.</title>
        <authorList>
            <person name="Jiang R.H."/>
            <person name="de Bruijn I."/>
            <person name="Haas B.J."/>
            <person name="Belmonte R."/>
            <person name="Lobach L."/>
            <person name="Christie J."/>
            <person name="van den Ackerveken G."/>
            <person name="Bottin A."/>
            <person name="Bulone V."/>
            <person name="Diaz-Moreno S.M."/>
            <person name="Dumas B."/>
            <person name="Fan L."/>
            <person name="Gaulin E."/>
            <person name="Govers F."/>
            <person name="Grenville-Briggs L.J."/>
            <person name="Horner N.R."/>
            <person name="Levin J.Z."/>
            <person name="Mammella M."/>
            <person name="Meijer H.J."/>
            <person name="Morris P."/>
            <person name="Nusbaum C."/>
            <person name="Oome S."/>
            <person name="Phillips A.J."/>
            <person name="van Rooyen D."/>
            <person name="Rzeszutek E."/>
            <person name="Saraiva M."/>
            <person name="Secombes C.J."/>
            <person name="Seidl M.F."/>
            <person name="Snel B."/>
            <person name="Stassen J.H."/>
            <person name="Sykes S."/>
            <person name="Tripathy S."/>
            <person name="van den Berg H."/>
            <person name="Vega-Arreguin J.C."/>
            <person name="Wawra S."/>
            <person name="Young S.K."/>
            <person name="Zeng Q."/>
            <person name="Dieguez-Uribeondo J."/>
            <person name="Russ C."/>
            <person name="Tyler B.M."/>
            <person name="van West P."/>
        </authorList>
    </citation>
    <scope>NUCLEOTIDE SEQUENCE [LARGE SCALE GENOMIC DNA]</scope>
    <source>
        <strain evidence="2 3">CBS 223.65</strain>
    </source>
</reference>
<dbReference type="EMBL" id="KK583189">
    <property type="protein sequence ID" value="KDO35478.1"/>
    <property type="molecule type" value="Genomic_DNA"/>
</dbReference>
<dbReference type="OrthoDB" id="78681at2759"/>
<dbReference type="GeneID" id="24122970"/>